<keyword evidence="2" id="KW-0719">Serine esterase</keyword>
<keyword evidence="7" id="KW-1185">Reference proteome</keyword>
<dbReference type="SMART" id="SM01110">
    <property type="entry name" value="Cutinase"/>
    <property type="match status" value="1"/>
</dbReference>
<comment type="caution">
    <text evidence="6">The sequence shown here is derived from an EMBL/GenBank/DDBJ whole genome shotgun (WGS) entry which is preliminary data.</text>
</comment>
<evidence type="ECO:0000256" key="5">
    <source>
        <dbReference type="SAM" id="SignalP"/>
    </source>
</evidence>
<dbReference type="Proteomes" id="UP000465361">
    <property type="component" value="Unassembled WGS sequence"/>
</dbReference>
<evidence type="ECO:0000256" key="1">
    <source>
        <dbReference type="ARBA" id="ARBA00007534"/>
    </source>
</evidence>
<dbReference type="Pfam" id="PF01083">
    <property type="entry name" value="Cutinase"/>
    <property type="match status" value="1"/>
</dbReference>
<feature type="chain" id="PRO_5029658594" evidence="5">
    <location>
        <begin position="40"/>
        <end position="248"/>
    </location>
</feature>
<organism evidence="6 7">
    <name type="scientific">Mycobacterium botniense</name>
    <dbReference type="NCBI Taxonomy" id="84962"/>
    <lineage>
        <taxon>Bacteria</taxon>
        <taxon>Bacillati</taxon>
        <taxon>Actinomycetota</taxon>
        <taxon>Actinomycetes</taxon>
        <taxon>Mycobacteriales</taxon>
        <taxon>Mycobacteriaceae</taxon>
        <taxon>Mycobacterium</taxon>
    </lineage>
</organism>
<dbReference type="AlphaFoldDB" id="A0A7I9Y1Z6"/>
<dbReference type="GO" id="GO:0052689">
    <property type="term" value="F:carboxylic ester hydrolase activity"/>
    <property type="evidence" value="ECO:0007669"/>
    <property type="project" value="UniProtKB-KW"/>
</dbReference>
<dbReference type="Gene3D" id="3.40.50.1820">
    <property type="entry name" value="alpha/beta hydrolase"/>
    <property type="match status" value="1"/>
</dbReference>
<protein>
    <submittedName>
        <fullName evidence="6">Cutinase</fullName>
    </submittedName>
</protein>
<evidence type="ECO:0000256" key="3">
    <source>
        <dbReference type="ARBA" id="ARBA00022801"/>
    </source>
</evidence>
<dbReference type="InterPro" id="IPR000675">
    <property type="entry name" value="Cutinase/axe"/>
</dbReference>
<keyword evidence="3" id="KW-0378">Hydrolase</keyword>
<keyword evidence="5" id="KW-0732">Signal</keyword>
<accession>A0A7I9Y1Z6</accession>
<dbReference type="PANTHER" id="PTHR33630:SF9">
    <property type="entry name" value="CUTINASE 4"/>
    <property type="match status" value="1"/>
</dbReference>
<dbReference type="EMBL" id="BLKW01000004">
    <property type="protein sequence ID" value="GFG75903.1"/>
    <property type="molecule type" value="Genomic_DNA"/>
</dbReference>
<evidence type="ECO:0000256" key="2">
    <source>
        <dbReference type="ARBA" id="ARBA00022487"/>
    </source>
</evidence>
<feature type="signal peptide" evidence="5">
    <location>
        <begin position="1"/>
        <end position="39"/>
    </location>
</feature>
<proteinExistence type="inferred from homology"/>
<sequence length="248" mass="25869">MNVVTLIHAQRAQRFARFVSAGWVAMCALMSAPLPTASAQPCPDVEVVFARGTDEAPGVGMVGQAFIDALRPQVGSRSVGVYPVNYAATWPAGNDFADRLAFAKTVVDGIGDEGAHVESMAAKCPNTKMVLGGYSQGAVVSGFVTSPTIPKEVPPEYVSYLPKPMPPEVANHVAAVVLFGKPSDEFMRAVGAVPVTIGPLYQPKTLELCAPDDTICNGAPGLQPSVAHILYTVNGMTGQGADFAASHL</sequence>
<evidence type="ECO:0000313" key="7">
    <source>
        <dbReference type="Proteomes" id="UP000465361"/>
    </source>
</evidence>
<keyword evidence="4" id="KW-1015">Disulfide bond</keyword>
<dbReference type="SUPFAM" id="SSF53474">
    <property type="entry name" value="alpha/beta-Hydrolases"/>
    <property type="match status" value="1"/>
</dbReference>
<gene>
    <name evidence="6" type="ORF">MBOT_32680</name>
</gene>
<name>A0A7I9Y1Z6_9MYCO</name>
<comment type="similarity">
    <text evidence="1">Belongs to the cutinase family.</text>
</comment>
<evidence type="ECO:0000313" key="6">
    <source>
        <dbReference type="EMBL" id="GFG75903.1"/>
    </source>
</evidence>
<dbReference type="InterPro" id="IPR029058">
    <property type="entry name" value="AB_hydrolase_fold"/>
</dbReference>
<evidence type="ECO:0000256" key="4">
    <source>
        <dbReference type="ARBA" id="ARBA00023157"/>
    </source>
</evidence>
<dbReference type="PANTHER" id="PTHR33630">
    <property type="entry name" value="CUTINASE RV1984C-RELATED-RELATED"/>
    <property type="match status" value="1"/>
</dbReference>
<reference evidence="6 7" key="1">
    <citation type="journal article" date="2019" name="Emerg. Microbes Infect.">
        <title>Comprehensive subspecies identification of 175 nontuberculous mycobacteria species based on 7547 genomic profiles.</title>
        <authorList>
            <person name="Matsumoto Y."/>
            <person name="Kinjo T."/>
            <person name="Motooka D."/>
            <person name="Nabeya D."/>
            <person name="Jung N."/>
            <person name="Uechi K."/>
            <person name="Horii T."/>
            <person name="Iida T."/>
            <person name="Fujita J."/>
            <person name="Nakamura S."/>
        </authorList>
    </citation>
    <scope>NUCLEOTIDE SEQUENCE [LARGE SCALE GENOMIC DNA]</scope>
    <source>
        <strain evidence="6 7">JCM 17322</strain>
    </source>
</reference>